<sequence>MARSGRTTSSFFGGWERNLEKNSRIETFTVPTTKMRTGDFSEVLADNPAFRLYDPATGNQSTGAGRAEFGGALIPANRISSISQTIQNQYPLPNVAGTNNGTQNNYEIARFPEATRDNYDFKVNWNRTSSNQIWGKYSMMDASVQDLFYVPFTEAGGGDTTVKLWSLGQTYTISPTLIWDATFGSNVMDHASQGPDFGTNYGLDVFGIPGSNNAGTTGLGSQGQYADFYSGMPAINTGLAVLGNDAGWTPVTRLEKNYTFSTNVTQVAGRHEIRSGFDYVHLSLDPWQPEINNPRGNFDFSGDITGVPGYSSNAWNSYGAFLLGQTSGFGKSVQFEVMTARENQMDIYVNDRWQVNDKLTVNAGLRWEYYPLMSREDRGLEQLNLQTFNVALGGVGGNADDLGIKVSKGLFAPRLGAAYRINDDTVVRAGYGRTFNPLPWSRPMRGFYPLTIAYSDAGPNGFISYGPLSAGIPGAPNPDIASGNVPLPSGVDMRWADANDSERGTIDPWNVFAERRLPGDISLSTGYVGTATNDGYADLNLNYAETGGNVNRQFFGQAGTADILLWGARTKARYHSLQMALNRPFKNGLLLKGAYTFSKALNEADDDGWVGLTWNQPSQIDRDYARAGYDRPHMLQMRFVYERPWFRDASGIVPMLLKAWQVNGIGSWVSGAPFTVGGDNSLLQQVGGTQTANVSGALTGGFGTAGPDEPWYAPSQFTYNPGNAWGDSGRNAFRGPANWNLDLSLFKAFPIGKRRVEFRAESTNVFNHTQWANPVTDMTNANFMTIRTLARQPRRVQLGLRFAF</sequence>
<keyword evidence="6" id="KW-0472">Membrane</keyword>
<dbReference type="Pfam" id="PF25183">
    <property type="entry name" value="OMP_b-brl_4"/>
    <property type="match status" value="1"/>
</dbReference>
<evidence type="ECO:0000256" key="6">
    <source>
        <dbReference type="ARBA" id="ARBA00023136"/>
    </source>
</evidence>
<evidence type="ECO:0000256" key="7">
    <source>
        <dbReference type="ARBA" id="ARBA00023237"/>
    </source>
</evidence>
<dbReference type="GO" id="GO:0044718">
    <property type="term" value="P:siderophore transmembrane transport"/>
    <property type="evidence" value="ECO:0007669"/>
    <property type="project" value="TreeGrafter"/>
</dbReference>
<dbReference type="PANTHER" id="PTHR30069:SF29">
    <property type="entry name" value="HEMOGLOBIN AND HEMOGLOBIN-HAPTOGLOBIN-BINDING PROTEIN 1-RELATED"/>
    <property type="match status" value="1"/>
</dbReference>
<evidence type="ECO:0000313" key="9">
    <source>
        <dbReference type="EMBL" id="AMY09708.1"/>
    </source>
</evidence>
<evidence type="ECO:0000256" key="1">
    <source>
        <dbReference type="ARBA" id="ARBA00004571"/>
    </source>
</evidence>
<reference evidence="10" key="2">
    <citation type="submission" date="2016-04" db="EMBL/GenBank/DDBJ databases">
        <title>First Complete Genome Sequence of a Subdivision 6 Acidobacterium.</title>
        <authorList>
            <person name="Huang S."/>
            <person name="Vieira S."/>
            <person name="Bunk B."/>
            <person name="Riedel T."/>
            <person name="Sproeer C."/>
            <person name="Overmann J."/>
        </authorList>
    </citation>
    <scope>NUCLEOTIDE SEQUENCE [LARGE SCALE GENOMIC DNA]</scope>
    <source>
        <strain evidence="10">DSM 100886 HEG_-6_39</strain>
    </source>
</reference>
<comment type="subcellular location">
    <subcellularLocation>
        <location evidence="1">Cell outer membrane</location>
        <topology evidence="1">Multi-pass membrane protein</topology>
    </subcellularLocation>
</comment>
<dbReference type="AlphaFoldDB" id="A0A143PNN0"/>
<organism evidence="9 10">
    <name type="scientific">Luteitalea pratensis</name>
    <dbReference type="NCBI Taxonomy" id="1855912"/>
    <lineage>
        <taxon>Bacteria</taxon>
        <taxon>Pseudomonadati</taxon>
        <taxon>Acidobacteriota</taxon>
        <taxon>Vicinamibacteria</taxon>
        <taxon>Vicinamibacterales</taxon>
        <taxon>Vicinamibacteraceae</taxon>
        <taxon>Luteitalea</taxon>
    </lineage>
</organism>
<dbReference type="Proteomes" id="UP000076079">
    <property type="component" value="Chromosome"/>
</dbReference>
<evidence type="ECO:0000256" key="3">
    <source>
        <dbReference type="ARBA" id="ARBA00022452"/>
    </source>
</evidence>
<keyword evidence="3" id="KW-1134">Transmembrane beta strand</keyword>
<keyword evidence="7" id="KW-0998">Cell outer membrane</keyword>
<accession>A0A143PNN0</accession>
<evidence type="ECO:0000256" key="2">
    <source>
        <dbReference type="ARBA" id="ARBA00022448"/>
    </source>
</evidence>
<protein>
    <submittedName>
        <fullName evidence="9">Outer membrane receptor for Fe3+-dicitrate</fullName>
    </submittedName>
</protein>
<keyword evidence="9" id="KW-0675">Receptor</keyword>
<dbReference type="Gene3D" id="2.40.170.20">
    <property type="entry name" value="TonB-dependent receptor, beta-barrel domain"/>
    <property type="match status" value="1"/>
</dbReference>
<proteinExistence type="predicted"/>
<gene>
    <name evidence="9" type="ORF">LuPra_02932</name>
</gene>
<dbReference type="GO" id="GO:0009279">
    <property type="term" value="C:cell outer membrane"/>
    <property type="evidence" value="ECO:0007669"/>
    <property type="project" value="UniProtKB-SubCell"/>
</dbReference>
<evidence type="ECO:0000313" key="10">
    <source>
        <dbReference type="Proteomes" id="UP000076079"/>
    </source>
</evidence>
<reference evidence="9 10" key="1">
    <citation type="journal article" date="2016" name="Genome Announc.">
        <title>First Complete Genome Sequence of a Subdivision 6 Acidobacterium Strain.</title>
        <authorList>
            <person name="Huang S."/>
            <person name="Vieira S."/>
            <person name="Bunk B."/>
            <person name="Riedel T."/>
            <person name="Sproer C."/>
            <person name="Overmann J."/>
        </authorList>
    </citation>
    <scope>NUCLEOTIDE SEQUENCE [LARGE SCALE GENOMIC DNA]</scope>
    <source>
        <strain evidence="10">DSM 100886 HEG_-6_39</strain>
    </source>
</reference>
<evidence type="ECO:0000259" key="8">
    <source>
        <dbReference type="Pfam" id="PF25183"/>
    </source>
</evidence>
<keyword evidence="10" id="KW-1185">Reference proteome</keyword>
<dbReference type="EMBL" id="CP015136">
    <property type="protein sequence ID" value="AMY09708.1"/>
    <property type="molecule type" value="Genomic_DNA"/>
</dbReference>
<dbReference type="GO" id="GO:0015344">
    <property type="term" value="F:siderophore uptake transmembrane transporter activity"/>
    <property type="evidence" value="ECO:0007669"/>
    <property type="project" value="TreeGrafter"/>
</dbReference>
<dbReference type="InterPro" id="IPR036942">
    <property type="entry name" value="Beta-barrel_TonB_sf"/>
</dbReference>
<evidence type="ECO:0000256" key="4">
    <source>
        <dbReference type="ARBA" id="ARBA00022692"/>
    </source>
</evidence>
<evidence type="ECO:0000256" key="5">
    <source>
        <dbReference type="ARBA" id="ARBA00022729"/>
    </source>
</evidence>
<keyword evidence="5" id="KW-0732">Signal</keyword>
<feature type="domain" description="TonB-dependent transporter Oar-like beta-barrel" evidence="8">
    <location>
        <begin position="11"/>
        <end position="797"/>
    </location>
</feature>
<dbReference type="SUPFAM" id="SSF56935">
    <property type="entry name" value="Porins"/>
    <property type="match status" value="1"/>
</dbReference>
<keyword evidence="4" id="KW-0812">Transmembrane</keyword>
<dbReference type="KEGG" id="abac:LuPra_02932"/>
<keyword evidence="2" id="KW-0813">Transport</keyword>
<dbReference type="InterPro" id="IPR039426">
    <property type="entry name" value="TonB-dep_rcpt-like"/>
</dbReference>
<dbReference type="PANTHER" id="PTHR30069">
    <property type="entry name" value="TONB-DEPENDENT OUTER MEMBRANE RECEPTOR"/>
    <property type="match status" value="1"/>
</dbReference>
<name>A0A143PNN0_LUTPR</name>
<dbReference type="InterPro" id="IPR057601">
    <property type="entry name" value="Oar-like_b-barrel"/>
</dbReference>